<evidence type="ECO:0000313" key="3">
    <source>
        <dbReference type="Proteomes" id="UP000247702"/>
    </source>
</evidence>
<organism evidence="2 3">
    <name type="scientific">Rhizophagus clarus</name>
    <dbReference type="NCBI Taxonomy" id="94130"/>
    <lineage>
        <taxon>Eukaryota</taxon>
        <taxon>Fungi</taxon>
        <taxon>Fungi incertae sedis</taxon>
        <taxon>Mucoromycota</taxon>
        <taxon>Glomeromycotina</taxon>
        <taxon>Glomeromycetes</taxon>
        <taxon>Glomerales</taxon>
        <taxon>Glomeraceae</taxon>
        <taxon>Rhizophagus</taxon>
    </lineage>
</organism>
<name>A0A2Z6QD51_9GLOM</name>
<dbReference type="STRING" id="94130.A0A2Z6QD51"/>
<dbReference type="EMBL" id="BEXD01000520">
    <property type="protein sequence ID" value="GBB88130.1"/>
    <property type="molecule type" value="Genomic_DNA"/>
</dbReference>
<evidence type="ECO:0000256" key="1">
    <source>
        <dbReference type="SAM" id="MobiDB-lite"/>
    </source>
</evidence>
<reference evidence="2 3" key="1">
    <citation type="submission" date="2017-11" db="EMBL/GenBank/DDBJ databases">
        <title>The genome of Rhizophagus clarus HR1 reveals common genetic basis of auxotrophy among arbuscular mycorrhizal fungi.</title>
        <authorList>
            <person name="Kobayashi Y."/>
        </authorList>
    </citation>
    <scope>NUCLEOTIDE SEQUENCE [LARGE SCALE GENOMIC DNA]</scope>
    <source>
        <strain evidence="2 3">HR1</strain>
    </source>
</reference>
<evidence type="ECO:0000313" key="2">
    <source>
        <dbReference type="EMBL" id="GBB88130.1"/>
    </source>
</evidence>
<dbReference type="Proteomes" id="UP000247702">
    <property type="component" value="Unassembled WGS sequence"/>
</dbReference>
<keyword evidence="3" id="KW-1185">Reference proteome</keyword>
<protein>
    <submittedName>
        <fullName evidence="2">Uncharacterized protein</fullName>
    </submittedName>
</protein>
<accession>A0A2Z6QD51</accession>
<feature type="region of interest" description="Disordered" evidence="1">
    <location>
        <begin position="1"/>
        <end position="20"/>
    </location>
</feature>
<gene>
    <name evidence="2" type="ORF">RclHR1_14660001</name>
</gene>
<comment type="caution">
    <text evidence="2">The sequence shown here is derived from an EMBL/GenBank/DDBJ whole genome shotgun (WGS) entry which is preliminary data.</text>
</comment>
<sequence length="66" mass="7316">MAGEAKTTVDSHHAQIGREIQEGNDITLAIKDIASTSVTHIKPNQIKENKKGKAKSTTIPNWFEWT</sequence>
<proteinExistence type="predicted"/>
<dbReference type="AlphaFoldDB" id="A0A2Z6QD51"/>